<feature type="region of interest" description="Disordered" evidence="5">
    <location>
        <begin position="42"/>
        <end position="234"/>
    </location>
</feature>
<dbReference type="InterPro" id="IPR034922">
    <property type="entry name" value="REX1-like_exo"/>
</dbReference>
<dbReference type="InterPro" id="IPR047021">
    <property type="entry name" value="REXO1/3/4-like"/>
</dbReference>
<evidence type="ECO:0000256" key="3">
    <source>
        <dbReference type="ARBA" id="ARBA00022801"/>
    </source>
</evidence>
<dbReference type="EMBL" id="JAVHJM010000005">
    <property type="protein sequence ID" value="KAK6514384.1"/>
    <property type="molecule type" value="Genomic_DNA"/>
</dbReference>
<keyword evidence="8" id="KW-1185">Reference proteome</keyword>
<feature type="compositionally biased region" description="Polar residues" evidence="5">
    <location>
        <begin position="184"/>
        <end position="199"/>
    </location>
</feature>
<evidence type="ECO:0000313" key="7">
    <source>
        <dbReference type="EMBL" id="KAK6514384.1"/>
    </source>
</evidence>
<evidence type="ECO:0000256" key="4">
    <source>
        <dbReference type="ARBA" id="ARBA00022839"/>
    </source>
</evidence>
<keyword evidence="2" id="KW-0540">Nuclease</keyword>
<evidence type="ECO:0000259" key="6">
    <source>
        <dbReference type="SMART" id="SM00479"/>
    </source>
</evidence>
<protein>
    <submittedName>
        <fullName evidence="7">RNA exonuclease 3</fullName>
    </submittedName>
</protein>
<feature type="compositionally biased region" description="Low complexity" evidence="5">
    <location>
        <begin position="160"/>
        <end position="183"/>
    </location>
</feature>
<proteinExistence type="inferred from homology"/>
<feature type="compositionally biased region" description="Basic and acidic residues" evidence="5">
    <location>
        <begin position="79"/>
        <end position="88"/>
    </location>
</feature>
<dbReference type="Proteomes" id="UP001307849">
    <property type="component" value="Unassembled WGS sequence"/>
</dbReference>
<dbReference type="AlphaFoldDB" id="A0AAN8RSG4"/>
<evidence type="ECO:0000256" key="5">
    <source>
        <dbReference type="SAM" id="MobiDB-lite"/>
    </source>
</evidence>
<dbReference type="InterPro" id="IPR036397">
    <property type="entry name" value="RNaseH_sf"/>
</dbReference>
<dbReference type="Gene3D" id="3.30.420.10">
    <property type="entry name" value="Ribonuclease H-like superfamily/Ribonuclease H"/>
    <property type="match status" value="1"/>
</dbReference>
<dbReference type="CDD" id="cd06145">
    <property type="entry name" value="REX1_like"/>
    <property type="match status" value="1"/>
</dbReference>
<dbReference type="InterPro" id="IPR013520">
    <property type="entry name" value="Ribonucl_H"/>
</dbReference>
<feature type="domain" description="Exonuclease" evidence="6">
    <location>
        <begin position="484"/>
        <end position="664"/>
    </location>
</feature>
<evidence type="ECO:0000313" key="8">
    <source>
        <dbReference type="Proteomes" id="UP001307849"/>
    </source>
</evidence>
<name>A0AAN8RSG4_9PEZI</name>
<dbReference type="SUPFAM" id="SSF53098">
    <property type="entry name" value="Ribonuclease H-like"/>
    <property type="match status" value="1"/>
</dbReference>
<comment type="caution">
    <text evidence="7">The sequence shown here is derived from an EMBL/GenBank/DDBJ whole genome shotgun (WGS) entry which is preliminary data.</text>
</comment>
<keyword evidence="3" id="KW-0378">Hydrolase</keyword>
<dbReference type="PANTHER" id="PTHR12801">
    <property type="entry name" value="RNA EXONUCLEASE REXO1 / RECO3 FAMILY MEMBER-RELATED"/>
    <property type="match status" value="1"/>
</dbReference>
<dbReference type="GO" id="GO:0003676">
    <property type="term" value="F:nucleic acid binding"/>
    <property type="evidence" value="ECO:0007669"/>
    <property type="project" value="InterPro"/>
</dbReference>
<dbReference type="InterPro" id="IPR012337">
    <property type="entry name" value="RNaseH-like_sf"/>
</dbReference>
<feature type="compositionally biased region" description="Basic and acidic residues" evidence="5">
    <location>
        <begin position="135"/>
        <end position="159"/>
    </location>
</feature>
<gene>
    <name evidence="7" type="primary">REX3</name>
    <name evidence="7" type="ORF">TWF506_008780</name>
</gene>
<reference evidence="7 8" key="1">
    <citation type="submission" date="2019-10" db="EMBL/GenBank/DDBJ databases">
        <authorList>
            <person name="Palmer J.M."/>
        </authorList>
    </citation>
    <scope>NUCLEOTIDE SEQUENCE [LARGE SCALE GENOMIC DNA]</scope>
    <source>
        <strain evidence="7 8">TWF506</strain>
    </source>
</reference>
<organism evidence="7 8">
    <name type="scientific">Arthrobotrys conoides</name>
    <dbReference type="NCBI Taxonomy" id="74498"/>
    <lineage>
        <taxon>Eukaryota</taxon>
        <taxon>Fungi</taxon>
        <taxon>Dikarya</taxon>
        <taxon>Ascomycota</taxon>
        <taxon>Pezizomycotina</taxon>
        <taxon>Orbiliomycetes</taxon>
        <taxon>Orbiliales</taxon>
        <taxon>Orbiliaceae</taxon>
        <taxon>Arthrobotrys</taxon>
    </lineage>
</organism>
<dbReference type="GO" id="GO:0005634">
    <property type="term" value="C:nucleus"/>
    <property type="evidence" value="ECO:0007669"/>
    <property type="project" value="TreeGrafter"/>
</dbReference>
<comment type="similarity">
    <text evidence="1">Belongs to the REXO1/REXO3 family.</text>
</comment>
<keyword evidence="4 7" id="KW-0269">Exonuclease</keyword>
<evidence type="ECO:0000256" key="2">
    <source>
        <dbReference type="ARBA" id="ARBA00022722"/>
    </source>
</evidence>
<feature type="compositionally biased region" description="Low complexity" evidence="5">
    <location>
        <begin position="95"/>
        <end position="112"/>
    </location>
</feature>
<dbReference type="GO" id="GO:0004527">
    <property type="term" value="F:exonuclease activity"/>
    <property type="evidence" value="ECO:0007669"/>
    <property type="project" value="UniProtKB-KW"/>
</dbReference>
<feature type="compositionally biased region" description="Low complexity" evidence="5">
    <location>
        <begin position="122"/>
        <end position="132"/>
    </location>
</feature>
<dbReference type="PANTHER" id="PTHR12801:SF112">
    <property type="entry name" value="RNA EXONUCLEASE 3"/>
    <property type="match status" value="1"/>
</dbReference>
<accession>A0AAN8RSG4</accession>
<feature type="compositionally biased region" description="Low complexity" evidence="5">
    <location>
        <begin position="42"/>
        <end position="60"/>
    </location>
</feature>
<sequence>MFRPSGLFKSVPCPRVSTCGLQNCLFSHQAAVVLEQSTVIPTSTSISTSSSSSTSISSSSKVARNERSPTPPPPPKRRRIDEAHHIKSTEAPSNPIIKSILKKPTPSPSSLSSPPPHPPSSSPSQQPPSSSLDSEAGRYIKLKTTDKKTGTITKTRIERAGPSFSSSSALRSSGPSSTTTTQSLRNLHTSSSSKTTQPSDPDATKLLLDFGKPKPGPPREPERLVPRTVPRSPTSFENRHNILVQLHKEFIRLDPDSQKTVLGKQRMIKLANDEEAASALKDVNTYKVVMRNRIFALGKMTPADFKKEVEAKEKERRKNELPDGNEELITGLTPEAEVTALGGYVASMLSQKASDYVVLPPSDEEIKKTREGLEAADGREECDRCKTRFQVLKEQDQGTKSWVTGGSCTHHYGRFVVENGRKTWGCCATAPGENPGCVEHTNHVFMVKSPIRLASVWQFVDTPSAPILSPSSETPPPPDKNIEKAICMDCEMAFTTKGFEVIRLTATRFPTYEPIVDILVQPYGEILDLNTRFSGVTQEQFDTALPYSSSSLPNKDDPKILLRASSPLEARDILFTHIDSSTIIIGHSLDNDLKCMRIIHPRVVDTALLYRHRAPGMRFSLKHLVRVHLGRYIQSNENAEGHDSMEDANEAGNLVRKKIQNDVKVGKIGKDGIWAGDVMYTFRNAGENSGNNNKQDGVVPAAAAAKQEARIAAAQVN</sequence>
<evidence type="ECO:0000256" key="1">
    <source>
        <dbReference type="ARBA" id="ARBA00006357"/>
    </source>
</evidence>
<dbReference type="SMART" id="SM00479">
    <property type="entry name" value="EXOIII"/>
    <property type="match status" value="1"/>
</dbReference>